<organism evidence="2 3">
    <name type="scientific">Lactuca saligna</name>
    <name type="common">Willowleaf lettuce</name>
    <dbReference type="NCBI Taxonomy" id="75948"/>
    <lineage>
        <taxon>Eukaryota</taxon>
        <taxon>Viridiplantae</taxon>
        <taxon>Streptophyta</taxon>
        <taxon>Embryophyta</taxon>
        <taxon>Tracheophyta</taxon>
        <taxon>Spermatophyta</taxon>
        <taxon>Magnoliopsida</taxon>
        <taxon>eudicotyledons</taxon>
        <taxon>Gunneridae</taxon>
        <taxon>Pentapetalae</taxon>
        <taxon>asterids</taxon>
        <taxon>campanulids</taxon>
        <taxon>Asterales</taxon>
        <taxon>Asteraceae</taxon>
        <taxon>Cichorioideae</taxon>
        <taxon>Cichorieae</taxon>
        <taxon>Lactucinae</taxon>
        <taxon>Lactuca</taxon>
    </lineage>
</organism>
<evidence type="ECO:0000313" key="3">
    <source>
        <dbReference type="Proteomes" id="UP001177003"/>
    </source>
</evidence>
<gene>
    <name evidence="2" type="ORF">LSALG_LOCUS24687</name>
</gene>
<proteinExistence type="predicted"/>
<feature type="region of interest" description="Disordered" evidence="1">
    <location>
        <begin position="413"/>
        <end position="437"/>
    </location>
</feature>
<feature type="region of interest" description="Disordered" evidence="1">
    <location>
        <begin position="17"/>
        <end position="45"/>
    </location>
</feature>
<sequence>MAKKIAKKKKRVVVKDEDEVVPESPVHDTDQIVSSPKKASPIHSNVEVTGYGDHSKISTPIKDAVIPPGVSNTKLVTKEVRTLGIPANISNMDTNGTMGEGVLNNEAQGNPTIAISSTFDTSTISTNIYLPLFVSTISTTLPPTTHSPTYHQILQQPITSLFPSQSTDGPKIVNDDDTTVDGEFTGTFDDLEFDPEEENIPDHMLMSGGCHLISKIEVDVMLKAQELRLRDELEILDRNNEKHVKAQSSSFDQELKELKVVPKEKHILFVQDVKKVREDVNLKLEELRVDIAKEVAAISHDYSIIPKNVDIIADAVTDVIGSSSSLTIPDSLPQKCVALESTLKHELAPLAKLLNLMPMNVPPIQKGVQGREGIGAGFGVSSKFSMGGKGVVVEPTAEEKKATIEKEIEKQRHIQSILQHRASDPPGLDKGDPSKHY</sequence>
<evidence type="ECO:0000256" key="1">
    <source>
        <dbReference type="SAM" id="MobiDB-lite"/>
    </source>
</evidence>
<reference evidence="2" key="1">
    <citation type="submission" date="2023-04" db="EMBL/GenBank/DDBJ databases">
        <authorList>
            <person name="Vijverberg K."/>
            <person name="Xiong W."/>
            <person name="Schranz E."/>
        </authorList>
    </citation>
    <scope>NUCLEOTIDE SEQUENCE</scope>
</reference>
<keyword evidence="3" id="KW-1185">Reference proteome</keyword>
<dbReference type="EMBL" id="OX465081">
    <property type="protein sequence ID" value="CAI9285209.1"/>
    <property type="molecule type" value="Genomic_DNA"/>
</dbReference>
<protein>
    <submittedName>
        <fullName evidence="2">Uncharacterized protein</fullName>
    </submittedName>
</protein>
<dbReference type="Proteomes" id="UP001177003">
    <property type="component" value="Chromosome 5"/>
</dbReference>
<accession>A0AA35Z3H1</accession>
<feature type="compositionally biased region" description="Basic and acidic residues" evidence="1">
    <location>
        <begin position="421"/>
        <end position="437"/>
    </location>
</feature>
<evidence type="ECO:0000313" key="2">
    <source>
        <dbReference type="EMBL" id="CAI9285209.1"/>
    </source>
</evidence>
<name>A0AA35Z3H1_LACSI</name>
<dbReference type="AlphaFoldDB" id="A0AA35Z3H1"/>